<dbReference type="EMBL" id="CP091871">
    <property type="protein sequence ID" value="WEU40452.1"/>
    <property type="molecule type" value="Genomic_DNA"/>
</dbReference>
<proteinExistence type="predicted"/>
<evidence type="ECO:0000313" key="2">
    <source>
        <dbReference type="EMBL" id="WEU40452.1"/>
    </source>
</evidence>
<dbReference type="Proteomes" id="UP000186851">
    <property type="component" value="Chromosome"/>
</dbReference>
<keyword evidence="1" id="KW-1133">Transmembrane helix</keyword>
<protein>
    <submittedName>
        <fullName evidence="2">Uncharacterized protein</fullName>
    </submittedName>
</protein>
<gene>
    <name evidence="2" type="ORF">OdinLCB4_000525</name>
</gene>
<name>A0AAF0IC85_ODILC</name>
<organism evidence="2 3">
    <name type="scientific">Odinarchaeota yellowstonii (strain LCB_4)</name>
    <dbReference type="NCBI Taxonomy" id="1841599"/>
    <lineage>
        <taxon>Archaea</taxon>
        <taxon>Promethearchaeati</taxon>
        <taxon>Candidatus Odinarchaeota</taxon>
        <taxon>Candidatus Odinarchaeia</taxon>
        <taxon>Candidatus Odinarchaeales</taxon>
        <taxon>Candidatus Odinarchaeaceae</taxon>
        <taxon>Candidatus Odinarchaeum</taxon>
    </lineage>
</organism>
<dbReference type="KEGG" id="oyw:OdinLCB4_000525"/>
<feature type="transmembrane region" description="Helical" evidence="1">
    <location>
        <begin position="34"/>
        <end position="52"/>
    </location>
</feature>
<accession>A0AAF0IC85</accession>
<evidence type="ECO:0000313" key="3">
    <source>
        <dbReference type="Proteomes" id="UP000186851"/>
    </source>
</evidence>
<dbReference type="AlphaFoldDB" id="A0AAF0IC85"/>
<evidence type="ECO:0000256" key="1">
    <source>
        <dbReference type="SAM" id="Phobius"/>
    </source>
</evidence>
<sequence length="128" mass="15174">MSFKKNLIRIIVILFTIILIFDIIFSLIRNINVMLLFFFTPTAVAFLLLNAGELKTWLRKKYRGNRREILSEKLICELRVLNKPFIPLISQIFEDLKQTDEGKLLRLNQIYGEKYLNSIIDIIKKLEE</sequence>
<keyword evidence="1" id="KW-0812">Transmembrane</keyword>
<reference evidence="2" key="1">
    <citation type="journal article" date="2017" name="Nature">
        <title>Asgard archaea illuminate the origin of eukaryotic cellular complexity.</title>
        <authorList>
            <person name="Zaremba-Niedzwiedzka K."/>
            <person name="Caceres E.F."/>
            <person name="Saw J.H."/>
            <person name="Backstrom D."/>
            <person name="Juzokaite L."/>
            <person name="Vancaester E."/>
            <person name="Seitz K.W."/>
            <person name="Anantharaman K."/>
            <person name="Starnawski P."/>
            <person name="Kjeldsen K.U."/>
            <person name="Scott M.B."/>
            <person name="Nunoura T."/>
            <person name="Banfield J.F."/>
            <person name="Schramm A."/>
            <person name="Baker B.J."/>
            <person name="Spang A."/>
            <person name="Ettema T.J.G."/>
        </authorList>
    </citation>
    <scope>NUCLEOTIDE SEQUENCE</scope>
    <source>
        <strain evidence="2">LCB_4</strain>
    </source>
</reference>
<keyword evidence="1" id="KW-0472">Membrane</keyword>
<feature type="transmembrane region" description="Helical" evidence="1">
    <location>
        <begin position="7"/>
        <end position="28"/>
    </location>
</feature>
<reference evidence="2" key="2">
    <citation type="journal article" date="2022" name="Nat. Microbiol.">
        <title>A closed Candidatus Odinarchaeum chromosome exposes Asgard archaeal viruses.</title>
        <authorList>
            <person name="Tamarit D."/>
            <person name="Caceres E.F."/>
            <person name="Krupovic M."/>
            <person name="Nijland R."/>
            <person name="Eme L."/>
            <person name="Robinson N.P."/>
            <person name="Ettema T.J.G."/>
        </authorList>
    </citation>
    <scope>NUCLEOTIDE SEQUENCE</scope>
    <source>
        <strain evidence="2">LCB_4</strain>
    </source>
</reference>